<keyword evidence="2" id="KW-1185">Reference proteome</keyword>
<protein>
    <submittedName>
        <fullName evidence="1">Uncharacterized protein</fullName>
    </submittedName>
</protein>
<dbReference type="Proteomes" id="UP000604825">
    <property type="component" value="Unassembled WGS sequence"/>
</dbReference>
<dbReference type="AlphaFoldDB" id="A0A811PYW5"/>
<name>A0A811PYW5_9POAL</name>
<accession>A0A811PYW5</accession>
<gene>
    <name evidence="1" type="ORF">NCGR_LOCUS32754</name>
</gene>
<comment type="caution">
    <text evidence="1">The sequence shown here is derived from an EMBL/GenBank/DDBJ whole genome shotgun (WGS) entry which is preliminary data.</text>
</comment>
<evidence type="ECO:0000313" key="1">
    <source>
        <dbReference type="EMBL" id="CAD6248871.1"/>
    </source>
</evidence>
<sequence>MDARRSRSRQRITPPPLLRVYSLGPSALRSHSRRDFFHATGGRARFPGTDEGERPGLVVEEDGLDALGSISLMTSALSEL</sequence>
<reference evidence="1" key="1">
    <citation type="submission" date="2020-10" db="EMBL/GenBank/DDBJ databases">
        <authorList>
            <person name="Han B."/>
            <person name="Lu T."/>
            <person name="Zhao Q."/>
            <person name="Huang X."/>
            <person name="Zhao Y."/>
        </authorList>
    </citation>
    <scope>NUCLEOTIDE SEQUENCE</scope>
</reference>
<evidence type="ECO:0000313" key="2">
    <source>
        <dbReference type="Proteomes" id="UP000604825"/>
    </source>
</evidence>
<proteinExistence type="predicted"/>
<organism evidence="1 2">
    <name type="scientific">Miscanthus lutarioriparius</name>
    <dbReference type="NCBI Taxonomy" id="422564"/>
    <lineage>
        <taxon>Eukaryota</taxon>
        <taxon>Viridiplantae</taxon>
        <taxon>Streptophyta</taxon>
        <taxon>Embryophyta</taxon>
        <taxon>Tracheophyta</taxon>
        <taxon>Spermatophyta</taxon>
        <taxon>Magnoliopsida</taxon>
        <taxon>Liliopsida</taxon>
        <taxon>Poales</taxon>
        <taxon>Poaceae</taxon>
        <taxon>PACMAD clade</taxon>
        <taxon>Panicoideae</taxon>
        <taxon>Andropogonodae</taxon>
        <taxon>Andropogoneae</taxon>
        <taxon>Saccharinae</taxon>
        <taxon>Miscanthus</taxon>
    </lineage>
</organism>
<dbReference type="EMBL" id="CAJGYO010000008">
    <property type="protein sequence ID" value="CAD6248871.1"/>
    <property type="molecule type" value="Genomic_DNA"/>
</dbReference>